<gene>
    <name evidence="1" type="ORF">ACFFGH_31935</name>
</gene>
<dbReference type="EMBL" id="JBHLTG010000014">
    <property type="protein sequence ID" value="MFC0682464.1"/>
    <property type="molecule type" value="Genomic_DNA"/>
</dbReference>
<dbReference type="RefSeq" id="WP_386676509.1">
    <property type="nucleotide sequence ID" value="NZ_JBHLTG010000014.1"/>
</dbReference>
<dbReference type="InterPro" id="IPR022118">
    <property type="entry name" value="Peptidase_C70_AvrRpt2"/>
</dbReference>
<dbReference type="Pfam" id="PF12385">
    <property type="entry name" value="Peptidase_C70"/>
    <property type="match status" value="1"/>
</dbReference>
<keyword evidence="2" id="KW-1185">Reference proteome</keyword>
<sequence>MPVQEFVAATSRPFASRLVELELAGFLFQSKQLAFTMQAQTQSNWCWAATSTSVSRYYSFRSRWNQCRVANDELGLTGCCADPVPGACNVPWYLDRALIRTSNFVSITGPATFAAVRDEIDAGRPVGARVGWSGGGGHFMCIYGYSRVLGEEFFDIDDPIYGKSHLALTDFASNYQGSGTWTHTYFTRRGFTLPIIPILVEDPLLRRIWDARPLLALKQNISPDAARASAAETRGDLGLAQRVFVVGLDAIAGDGEVTGRPAGLRVYETVDGTPRAFFDVDDDREAHVRQMSASDAFLLPFGRALEGAVQFAERSERECELRLYRVPALNFEALWLSYEGGDGDHLLPLTGFGPLPAGEPVPFGAAVDALREAARPLLGMDDTMGA</sequence>
<name>A0ABV6S0W0_9GAMM</name>
<dbReference type="Proteomes" id="UP001589896">
    <property type="component" value="Unassembled WGS sequence"/>
</dbReference>
<organism evidence="1 2">
    <name type="scientific">Lysobacter korlensis</name>
    <dbReference type="NCBI Taxonomy" id="553636"/>
    <lineage>
        <taxon>Bacteria</taxon>
        <taxon>Pseudomonadati</taxon>
        <taxon>Pseudomonadota</taxon>
        <taxon>Gammaproteobacteria</taxon>
        <taxon>Lysobacterales</taxon>
        <taxon>Lysobacteraceae</taxon>
        <taxon>Lysobacter</taxon>
    </lineage>
</organism>
<reference evidence="1 2" key="1">
    <citation type="submission" date="2024-09" db="EMBL/GenBank/DDBJ databases">
        <authorList>
            <person name="Sun Q."/>
            <person name="Mori K."/>
        </authorList>
    </citation>
    <scope>NUCLEOTIDE SEQUENCE [LARGE SCALE GENOMIC DNA]</scope>
    <source>
        <strain evidence="1 2">KCTC 23076</strain>
    </source>
</reference>
<protein>
    <submittedName>
        <fullName evidence="1">Papain-like cysteine protease family protein</fullName>
    </submittedName>
</protein>
<evidence type="ECO:0000313" key="2">
    <source>
        <dbReference type="Proteomes" id="UP001589896"/>
    </source>
</evidence>
<accession>A0ABV6S0W0</accession>
<proteinExistence type="predicted"/>
<comment type="caution">
    <text evidence="1">The sequence shown here is derived from an EMBL/GenBank/DDBJ whole genome shotgun (WGS) entry which is preliminary data.</text>
</comment>
<evidence type="ECO:0000313" key="1">
    <source>
        <dbReference type="EMBL" id="MFC0682464.1"/>
    </source>
</evidence>